<accession>A0A644URW0</accession>
<organism evidence="1">
    <name type="scientific">bioreactor metagenome</name>
    <dbReference type="NCBI Taxonomy" id="1076179"/>
    <lineage>
        <taxon>unclassified sequences</taxon>
        <taxon>metagenomes</taxon>
        <taxon>ecological metagenomes</taxon>
    </lineage>
</organism>
<name>A0A644URW0_9ZZZZ</name>
<comment type="caution">
    <text evidence="1">The sequence shown here is derived from an EMBL/GenBank/DDBJ whole genome shotgun (WGS) entry which is preliminary data.</text>
</comment>
<dbReference type="EMBL" id="VSSQ01000155">
    <property type="protein sequence ID" value="MPL81796.1"/>
    <property type="molecule type" value="Genomic_DNA"/>
</dbReference>
<evidence type="ECO:0008006" key="2">
    <source>
        <dbReference type="Google" id="ProtNLM"/>
    </source>
</evidence>
<proteinExistence type="predicted"/>
<protein>
    <recommendedName>
        <fullName evidence="2">DUF4185 domain-containing protein</fullName>
    </recommendedName>
</protein>
<reference evidence="1" key="1">
    <citation type="submission" date="2019-08" db="EMBL/GenBank/DDBJ databases">
        <authorList>
            <person name="Kucharzyk K."/>
            <person name="Murdoch R.W."/>
            <person name="Higgins S."/>
            <person name="Loffler F."/>
        </authorList>
    </citation>
    <scope>NUCLEOTIDE SEQUENCE</scope>
</reference>
<dbReference type="SUPFAM" id="SSF101898">
    <property type="entry name" value="NHL repeat"/>
    <property type="match status" value="1"/>
</dbReference>
<gene>
    <name evidence="1" type="ORF">SDC9_27726</name>
</gene>
<dbReference type="AlphaFoldDB" id="A0A644URW0"/>
<sequence>MIKLVHREFHTTTKKIKFNRMKMFKKFFAFLLLLRQTNFRQQINKILSIVFLLTLVTQIANAQAGEAELPDFNLDGYDWDEYWQTVYEEDNISESGGYIIPSTTETTHTYVSDLWTALDMLNTNYKTYRFDRNGAEECPLFSHHIQGIAYYNGYYYLTRSRKDKPYNEQLLIVDESQAKVVNKMKLDDELHHPSGIQIYDTILVVPFNDRKTNFYSVKDPINPRYLDSIPYKGECAGITEFNGNYLLALFGDRSTITFYLLSSDSLKIIKNLNTEKKIEWKEGNQDKSNWTPYKTWQGTEQHYENMSLIKEQANCSATPRYYLLMYHNDPEAIDVYALSGLDFNNINPPSPPNIQMIRRIEVTTPGLVNSGFRSGGGMYIESPLSLIFFSTRKRIVNRTRINIYK</sequence>
<evidence type="ECO:0000313" key="1">
    <source>
        <dbReference type="EMBL" id="MPL81796.1"/>
    </source>
</evidence>